<accession>A0A4P6Q847</accession>
<dbReference type="InterPro" id="IPR016163">
    <property type="entry name" value="Ald_DH_C"/>
</dbReference>
<evidence type="ECO:0000256" key="1">
    <source>
        <dbReference type="ARBA" id="ARBA00009986"/>
    </source>
</evidence>
<evidence type="ECO:0000256" key="3">
    <source>
        <dbReference type="PROSITE-ProRule" id="PRU10007"/>
    </source>
</evidence>
<dbReference type="GO" id="GO:0009450">
    <property type="term" value="P:gamma-aminobutyric acid catabolic process"/>
    <property type="evidence" value="ECO:0007669"/>
    <property type="project" value="TreeGrafter"/>
</dbReference>
<sequence length="489" mass="51885">MTLAEWETKVVERVPKQLFIGGAWRDARSGATFKVEDPSTGSALCEISDAGTDDGLAALDAAAAAQPSWGKTPPRERAEILRRSFELLMERQDDLALLMTLEMGKPFAEAKGEIAYAADFLRWFSEEAVRIEGGYSIAPNGSARFLIMRQPVGPSMLITPWNFPMAMGTRKIGPAIAAGCTMILKPAQQTPLSALALADILREAGLPEGVLSLLPTSDAGGVTEPLLRDGRIRKVSFTGSTGVGRKLLEQSSEQVLRTSMELGGNAPFLVFDDADLDAAVEGAMQAKMRNIGEACTAANRLYVQSGIATEFARKLSERMGALKLGRGTEDGVQVGPLIDAKAREKVQSLVDDAVNRGARVLVGGASGAGDGYFYQPTVLADVPQSSELSTTEIFGPVAPIIPFDTEEEALAAANDTEYGLVSYLYTRDLNRGLRVSEALEAGMVGLNQGIVSNPAAPFGGIKHSGLGREGGRVGIDEFLETKYVGIGGV</sequence>
<protein>
    <submittedName>
        <fullName evidence="6">Succinate-semialdehyde dehydrogenase [NADP(+)] GabD</fullName>
        <ecNumber evidence="6">1.2.1.79</ecNumber>
    </submittedName>
</protein>
<evidence type="ECO:0000256" key="2">
    <source>
        <dbReference type="ARBA" id="ARBA00023002"/>
    </source>
</evidence>
<dbReference type="PROSITE" id="PS00687">
    <property type="entry name" value="ALDEHYDE_DEHYDR_GLU"/>
    <property type="match status" value="1"/>
</dbReference>
<keyword evidence="2 4" id="KW-0560">Oxidoreductase</keyword>
<dbReference type="Gene3D" id="3.40.605.10">
    <property type="entry name" value="Aldehyde Dehydrogenase, Chain A, domain 1"/>
    <property type="match status" value="1"/>
</dbReference>
<dbReference type="CDD" id="cd07103">
    <property type="entry name" value="ALDH_F5_SSADH_GabD"/>
    <property type="match status" value="1"/>
</dbReference>
<dbReference type="GO" id="GO:0004777">
    <property type="term" value="F:succinate-semialdehyde dehydrogenase (NAD+) activity"/>
    <property type="evidence" value="ECO:0007669"/>
    <property type="project" value="TreeGrafter"/>
</dbReference>
<dbReference type="OrthoDB" id="3802174at2"/>
<dbReference type="Pfam" id="PF00171">
    <property type="entry name" value="Aldedh"/>
    <property type="match status" value="1"/>
</dbReference>
<dbReference type="EC" id="1.2.1.79" evidence="6"/>
<dbReference type="RefSeq" id="WP_131101554.1">
    <property type="nucleotide sequence ID" value="NZ_CP036455.1"/>
</dbReference>
<dbReference type="GO" id="GO:0036243">
    <property type="term" value="F:succinate-semialdehyde dehydrogenase (NADP+) activity"/>
    <property type="evidence" value="ECO:0007669"/>
    <property type="project" value="UniProtKB-EC"/>
</dbReference>
<dbReference type="FunFam" id="3.40.309.10:FF:000004">
    <property type="entry name" value="Succinate-semialdehyde dehydrogenase I"/>
    <property type="match status" value="1"/>
</dbReference>
<dbReference type="InterPro" id="IPR050740">
    <property type="entry name" value="Aldehyde_DH_Superfamily"/>
</dbReference>
<proteinExistence type="inferred from homology"/>
<evidence type="ECO:0000313" key="7">
    <source>
        <dbReference type="Proteomes" id="UP000292235"/>
    </source>
</evidence>
<evidence type="ECO:0000259" key="5">
    <source>
        <dbReference type="Pfam" id="PF00171"/>
    </source>
</evidence>
<keyword evidence="7" id="KW-1185">Reference proteome</keyword>
<feature type="active site" evidence="3">
    <location>
        <position position="261"/>
    </location>
</feature>
<dbReference type="InterPro" id="IPR016162">
    <property type="entry name" value="Ald_DH_N"/>
</dbReference>
<dbReference type="KEGG" id="strr:EKD16_24225"/>
<dbReference type="InterPro" id="IPR029510">
    <property type="entry name" value="Ald_DH_CS_GLU"/>
</dbReference>
<feature type="domain" description="Aldehyde dehydrogenase" evidence="5">
    <location>
        <begin position="24"/>
        <end position="484"/>
    </location>
</feature>
<dbReference type="FunFam" id="3.40.605.10:FF:000005">
    <property type="entry name" value="Succinate-semialdehyde dehydrogenase I"/>
    <property type="match status" value="1"/>
</dbReference>
<dbReference type="Gene3D" id="3.40.309.10">
    <property type="entry name" value="Aldehyde Dehydrogenase, Chain A, domain 2"/>
    <property type="match status" value="1"/>
</dbReference>
<organism evidence="6 7">
    <name type="scientific">Streptomonospora litoralis</name>
    <dbReference type="NCBI Taxonomy" id="2498135"/>
    <lineage>
        <taxon>Bacteria</taxon>
        <taxon>Bacillati</taxon>
        <taxon>Actinomycetota</taxon>
        <taxon>Actinomycetes</taxon>
        <taxon>Streptosporangiales</taxon>
        <taxon>Nocardiopsidaceae</taxon>
        <taxon>Streptomonospora</taxon>
    </lineage>
</organism>
<evidence type="ECO:0000256" key="4">
    <source>
        <dbReference type="RuleBase" id="RU003345"/>
    </source>
</evidence>
<comment type="similarity">
    <text evidence="1 4">Belongs to the aldehyde dehydrogenase family.</text>
</comment>
<dbReference type="AlphaFoldDB" id="A0A4P6Q847"/>
<dbReference type="PANTHER" id="PTHR43353">
    <property type="entry name" value="SUCCINATE-SEMIALDEHYDE DEHYDROGENASE, MITOCHONDRIAL"/>
    <property type="match status" value="1"/>
</dbReference>
<evidence type="ECO:0000313" key="6">
    <source>
        <dbReference type="EMBL" id="QBI56590.1"/>
    </source>
</evidence>
<dbReference type="SUPFAM" id="SSF53720">
    <property type="entry name" value="ALDH-like"/>
    <property type="match status" value="1"/>
</dbReference>
<dbReference type="PANTHER" id="PTHR43353:SF5">
    <property type="entry name" value="SUCCINATE-SEMIALDEHYDE DEHYDROGENASE, MITOCHONDRIAL"/>
    <property type="match status" value="1"/>
</dbReference>
<dbReference type="InterPro" id="IPR015590">
    <property type="entry name" value="Aldehyde_DH_dom"/>
</dbReference>
<reference evidence="6 7" key="1">
    <citation type="submission" date="2019-02" db="EMBL/GenBank/DDBJ databases">
        <authorList>
            <person name="Khodamoradi S."/>
            <person name="Hahnke R.L."/>
            <person name="Kaempfer P."/>
            <person name="Schumann P."/>
            <person name="Rohde M."/>
            <person name="Steinert M."/>
            <person name="Luzhetskyy A."/>
            <person name="Wink J."/>
            <person name="Ruckert C."/>
        </authorList>
    </citation>
    <scope>NUCLEOTIDE SEQUENCE [LARGE SCALE GENOMIC DNA]</scope>
    <source>
        <strain evidence="6 7">M2</strain>
    </source>
</reference>
<gene>
    <name evidence="6" type="primary">gabD4</name>
    <name evidence="6" type="ORF">EKD16_24225</name>
</gene>
<dbReference type="Proteomes" id="UP000292235">
    <property type="component" value="Chromosome"/>
</dbReference>
<dbReference type="EMBL" id="CP036455">
    <property type="protein sequence ID" value="QBI56590.1"/>
    <property type="molecule type" value="Genomic_DNA"/>
</dbReference>
<name>A0A4P6Q847_9ACTN</name>
<dbReference type="InterPro" id="IPR016161">
    <property type="entry name" value="Ald_DH/histidinol_DH"/>
</dbReference>